<name>A0A1R3KAH5_9ROSI</name>
<dbReference type="OrthoDB" id="1929803at2759"/>
<dbReference type="EMBL" id="AWUE01014304">
    <property type="protein sequence ID" value="OMP04100.1"/>
    <property type="molecule type" value="Genomic_DNA"/>
</dbReference>
<gene>
    <name evidence="2" type="ORF">COLO4_09960</name>
</gene>
<feature type="compositionally biased region" description="Basic and acidic residues" evidence="1">
    <location>
        <begin position="128"/>
        <end position="141"/>
    </location>
</feature>
<reference evidence="3" key="1">
    <citation type="submission" date="2013-09" db="EMBL/GenBank/DDBJ databases">
        <title>Corchorus olitorius genome sequencing.</title>
        <authorList>
            <person name="Alam M."/>
            <person name="Haque M.S."/>
            <person name="Islam M.S."/>
            <person name="Emdad E.M."/>
            <person name="Islam M.M."/>
            <person name="Ahmed B."/>
            <person name="Halim A."/>
            <person name="Hossen Q.M.M."/>
            <person name="Hossain M.Z."/>
            <person name="Ahmed R."/>
            <person name="Khan M.M."/>
            <person name="Islam R."/>
            <person name="Rashid M.M."/>
            <person name="Khan S.A."/>
            <person name="Rahman M.S."/>
            <person name="Alam M."/>
            <person name="Yahiya A.S."/>
            <person name="Khan M.S."/>
            <person name="Azam M.S."/>
            <person name="Haque T."/>
            <person name="Lashkar M.Z.H."/>
            <person name="Akhand A.I."/>
            <person name="Morshed G."/>
            <person name="Roy S."/>
            <person name="Uddin K.S."/>
            <person name="Rabeya T."/>
            <person name="Hossain A.S."/>
            <person name="Chowdhury A."/>
            <person name="Snigdha A.R."/>
            <person name="Mortoza M.S."/>
            <person name="Matin S.A."/>
            <person name="Hoque S.M.E."/>
            <person name="Islam M.K."/>
            <person name="Roy D.K."/>
            <person name="Haider R."/>
            <person name="Moosa M.M."/>
            <person name="Elias S.M."/>
            <person name="Hasan A.M."/>
            <person name="Jahan S."/>
            <person name="Shafiuddin M."/>
            <person name="Mahmood N."/>
            <person name="Shommy N.S."/>
        </authorList>
    </citation>
    <scope>NUCLEOTIDE SEQUENCE [LARGE SCALE GENOMIC DNA]</scope>
    <source>
        <strain evidence="3">cv. O-4</strain>
    </source>
</reference>
<feature type="compositionally biased region" description="Acidic residues" evidence="1">
    <location>
        <begin position="113"/>
        <end position="127"/>
    </location>
</feature>
<protein>
    <submittedName>
        <fullName evidence="2">Uncharacterized protein</fullName>
    </submittedName>
</protein>
<sequence>MMKMPRKKSGVVADKALNLLRLALVWARKVGRLKVKGINGDHKAHHHPSEQIRYWERQLSFDRTPDHRALKKDRSMGSMRFLFPCVGAKEGEFKYDFDADGVYGNGSRRESYLTEEEEEETDEEESDREGFEKKSQFEEEGIDSRAEKFIAEFYDQIKFRN</sequence>
<evidence type="ECO:0000256" key="1">
    <source>
        <dbReference type="SAM" id="MobiDB-lite"/>
    </source>
</evidence>
<comment type="caution">
    <text evidence="2">The sequence shown here is derived from an EMBL/GenBank/DDBJ whole genome shotgun (WGS) entry which is preliminary data.</text>
</comment>
<evidence type="ECO:0000313" key="2">
    <source>
        <dbReference type="EMBL" id="OMP04100.1"/>
    </source>
</evidence>
<keyword evidence="3" id="KW-1185">Reference proteome</keyword>
<dbReference type="AlphaFoldDB" id="A0A1R3KAH5"/>
<feature type="region of interest" description="Disordered" evidence="1">
    <location>
        <begin position="108"/>
        <end position="141"/>
    </location>
</feature>
<dbReference type="PANTHER" id="PTHR33265">
    <property type="entry name" value="AVR9/CF-9 RAPIDLY ELICITED PROTEIN-RELATED"/>
    <property type="match status" value="1"/>
</dbReference>
<dbReference type="Proteomes" id="UP000187203">
    <property type="component" value="Unassembled WGS sequence"/>
</dbReference>
<proteinExistence type="predicted"/>
<evidence type="ECO:0000313" key="3">
    <source>
        <dbReference type="Proteomes" id="UP000187203"/>
    </source>
</evidence>
<accession>A0A1R3KAH5</accession>
<dbReference type="PANTHER" id="PTHR33265:SF5">
    <property type="entry name" value="COTTON FIBER PROTEIN"/>
    <property type="match status" value="1"/>
</dbReference>
<organism evidence="2 3">
    <name type="scientific">Corchorus olitorius</name>
    <dbReference type="NCBI Taxonomy" id="93759"/>
    <lineage>
        <taxon>Eukaryota</taxon>
        <taxon>Viridiplantae</taxon>
        <taxon>Streptophyta</taxon>
        <taxon>Embryophyta</taxon>
        <taxon>Tracheophyta</taxon>
        <taxon>Spermatophyta</taxon>
        <taxon>Magnoliopsida</taxon>
        <taxon>eudicotyledons</taxon>
        <taxon>Gunneridae</taxon>
        <taxon>Pentapetalae</taxon>
        <taxon>rosids</taxon>
        <taxon>malvids</taxon>
        <taxon>Malvales</taxon>
        <taxon>Malvaceae</taxon>
        <taxon>Grewioideae</taxon>
        <taxon>Apeibeae</taxon>
        <taxon>Corchorus</taxon>
    </lineage>
</organism>